<dbReference type="Gene3D" id="2.60.120.10">
    <property type="entry name" value="Jelly Rolls"/>
    <property type="match status" value="2"/>
</dbReference>
<gene>
    <name evidence="2" type="ORF">R3Q59_39790</name>
</gene>
<name>A0ABU4CT31_RHOJO</name>
<feature type="domain" description="(S)-ureidoglycine aminohydrolase cupin" evidence="1">
    <location>
        <begin position="218"/>
        <end position="266"/>
    </location>
</feature>
<accession>A0ABU4CT31</accession>
<dbReference type="InterPro" id="IPR011051">
    <property type="entry name" value="RmlC_Cupin_sf"/>
</dbReference>
<dbReference type="PANTHER" id="PTHR40943">
    <property type="entry name" value="CYTOPLASMIC PROTEIN-RELATED"/>
    <property type="match status" value="1"/>
</dbReference>
<dbReference type="RefSeq" id="WP_317571618.1">
    <property type="nucleotide sequence ID" value="NZ_JAWLKA010000042.1"/>
</dbReference>
<evidence type="ECO:0000313" key="3">
    <source>
        <dbReference type="Proteomes" id="UP001185737"/>
    </source>
</evidence>
<sequence>MTTTQALKVYHGSANPADHVWEPFEWEEPVHGPQVKGEYCVVRPKVSEASMMAGFWRTSPTAPGCEADGSCHVVYSAPLGDETIVLIEGSATITVTSTGKQYEIGPGSIVSHPKGLEVTWDIKGPYLKKYWVLWDSPKPATQSHDLYIGNVNDNPDEWETYRWTEPVEGDHVCGELYFIRSEGSTGTLLAGIWRSGVGIPGCGPDGTASVPYTAVLGDESALILEGNVHVRNDETGEEYEYKAGDICGLSHGLHQTWTMKTPFVKKFWVITNENLPA</sequence>
<dbReference type="PANTHER" id="PTHR40943:SF1">
    <property type="entry name" value="CYTOPLASMIC PROTEIN"/>
    <property type="match status" value="1"/>
</dbReference>
<dbReference type="SUPFAM" id="SSF51182">
    <property type="entry name" value="RmlC-like cupins"/>
    <property type="match status" value="2"/>
</dbReference>
<reference evidence="2 3" key="1">
    <citation type="submission" date="2023-10" db="EMBL/GenBank/DDBJ databases">
        <title>Development of a sustainable strategy for remediation of hydrocarbon-contaminated territories based on the waste exchange concept.</title>
        <authorList>
            <person name="Krivoruchko A."/>
        </authorList>
    </citation>
    <scope>NUCLEOTIDE SEQUENCE [LARGE SCALE GENOMIC DNA]</scope>
    <source>
        <strain evidence="2 3">IEGM 60</strain>
    </source>
</reference>
<organism evidence="2 3">
    <name type="scientific">Rhodococcus jostii</name>
    <dbReference type="NCBI Taxonomy" id="132919"/>
    <lineage>
        <taxon>Bacteria</taxon>
        <taxon>Bacillati</taxon>
        <taxon>Actinomycetota</taxon>
        <taxon>Actinomycetes</taxon>
        <taxon>Mycobacteriales</taxon>
        <taxon>Nocardiaceae</taxon>
        <taxon>Rhodococcus</taxon>
    </lineage>
</organism>
<dbReference type="InterPro" id="IPR014710">
    <property type="entry name" value="RmlC-like_jellyroll"/>
</dbReference>
<dbReference type="InterPro" id="IPR008579">
    <property type="entry name" value="UGlyAH_Cupin_dom"/>
</dbReference>
<evidence type="ECO:0000259" key="1">
    <source>
        <dbReference type="Pfam" id="PF05899"/>
    </source>
</evidence>
<comment type="caution">
    <text evidence="2">The sequence shown here is derived from an EMBL/GenBank/DDBJ whole genome shotgun (WGS) entry which is preliminary data.</text>
</comment>
<dbReference type="Proteomes" id="UP001185737">
    <property type="component" value="Unassembled WGS sequence"/>
</dbReference>
<protein>
    <submittedName>
        <fullName evidence="2">Cupin domain-containing protein</fullName>
    </submittedName>
</protein>
<feature type="domain" description="(S)-ureidoglycine aminohydrolase cupin" evidence="1">
    <location>
        <begin position="81"/>
        <end position="130"/>
    </location>
</feature>
<proteinExistence type="predicted"/>
<evidence type="ECO:0000313" key="2">
    <source>
        <dbReference type="EMBL" id="MDV6286623.1"/>
    </source>
</evidence>
<dbReference type="EMBL" id="JAWLKA010000042">
    <property type="protein sequence ID" value="MDV6286623.1"/>
    <property type="molecule type" value="Genomic_DNA"/>
</dbReference>
<keyword evidence="3" id="KW-1185">Reference proteome</keyword>
<dbReference type="Pfam" id="PF05899">
    <property type="entry name" value="Cupin_3"/>
    <property type="match status" value="2"/>
</dbReference>